<keyword evidence="3" id="KW-1185">Reference proteome</keyword>
<evidence type="ECO:0000259" key="1">
    <source>
        <dbReference type="SMART" id="SM00881"/>
    </source>
</evidence>
<reference evidence="2 3" key="1">
    <citation type="journal article" date="2013" name="Nature">
        <title>Anaerobic oxidation of methane coupled to nitrate reduction in a novel archaeal lineage.</title>
        <authorList>
            <person name="Haroon M.F."/>
            <person name="Hu S."/>
            <person name="Shi Y."/>
            <person name="Imelfort M."/>
            <person name="Keller J."/>
            <person name="Hugenholtz P."/>
            <person name="Yuan Z."/>
            <person name="Tyson G.W."/>
        </authorList>
    </citation>
    <scope>NUCLEOTIDE SEQUENCE [LARGE SCALE GENOMIC DNA]</scope>
    <source>
        <strain evidence="2 3">ANME-2d</strain>
    </source>
</reference>
<dbReference type="SMART" id="SM00881">
    <property type="entry name" value="CoA_binding"/>
    <property type="match status" value="1"/>
</dbReference>
<accession>A0A062V1E7</accession>
<dbReference type="SUPFAM" id="SSF51735">
    <property type="entry name" value="NAD(P)-binding Rossmann-fold domains"/>
    <property type="match status" value="1"/>
</dbReference>
<evidence type="ECO:0000313" key="2">
    <source>
        <dbReference type="EMBL" id="KCZ71212.1"/>
    </source>
</evidence>
<dbReference type="RefSeq" id="WP_048093490.1">
    <property type="nucleotide sequence ID" value="NZ_JMIY01000007.1"/>
</dbReference>
<dbReference type="InterPro" id="IPR003781">
    <property type="entry name" value="CoA-bd"/>
</dbReference>
<dbReference type="AlphaFoldDB" id="A0A062V1E7"/>
<gene>
    <name evidence="2" type="ORF">ANME2D_03247</name>
</gene>
<dbReference type="PANTHER" id="PTHR33303">
    <property type="entry name" value="CYTOPLASMIC PROTEIN-RELATED"/>
    <property type="match status" value="1"/>
</dbReference>
<feature type="domain" description="CoA-binding" evidence="1">
    <location>
        <begin position="6"/>
        <end position="98"/>
    </location>
</feature>
<name>A0A062V1E7_9EURY</name>
<dbReference type="Pfam" id="PF13380">
    <property type="entry name" value="CoA_binding_2"/>
    <property type="match status" value="1"/>
</dbReference>
<protein>
    <submittedName>
        <fullName evidence="2">Putative CoA-binding protein</fullName>
    </submittedName>
</protein>
<dbReference type="PANTHER" id="PTHR33303:SF2">
    <property type="entry name" value="COA-BINDING DOMAIN-CONTAINING PROTEIN"/>
    <property type="match status" value="1"/>
</dbReference>
<comment type="caution">
    <text evidence="2">The sequence shown here is derived from an EMBL/GenBank/DDBJ whole genome shotgun (WGS) entry which is preliminary data.</text>
</comment>
<dbReference type="Gene3D" id="3.40.50.720">
    <property type="entry name" value="NAD(P)-binding Rossmann-like Domain"/>
    <property type="match status" value="1"/>
</dbReference>
<dbReference type="Proteomes" id="UP000027153">
    <property type="component" value="Unassembled WGS sequence"/>
</dbReference>
<dbReference type="OrthoDB" id="42776at2157"/>
<dbReference type="InterPro" id="IPR036291">
    <property type="entry name" value="NAD(P)-bd_dom_sf"/>
</dbReference>
<dbReference type="PATRIC" id="fig|1392998.3.peg.2807"/>
<evidence type="ECO:0000313" key="3">
    <source>
        <dbReference type="Proteomes" id="UP000027153"/>
    </source>
</evidence>
<dbReference type="EMBL" id="JMIY01000007">
    <property type="protein sequence ID" value="KCZ71212.1"/>
    <property type="molecule type" value="Genomic_DNA"/>
</dbReference>
<sequence>MSIETILNYKNIAVVGISDNPGRPSHMIASFLEAHGYNIIPVNPNLKEWRGKKCYPDLLSIPEKVDIVNIFRRSEAVPPIVDEAIAIKARAVWMQEGIVNEEAAEKARRAGLEVVMDKCIKIEYNRLKR</sequence>
<proteinExistence type="predicted"/>
<organism evidence="2 3">
    <name type="scientific">Candidatus Methanoperedens nitratireducens</name>
    <dbReference type="NCBI Taxonomy" id="1392998"/>
    <lineage>
        <taxon>Archaea</taxon>
        <taxon>Methanobacteriati</taxon>
        <taxon>Methanobacteriota</taxon>
        <taxon>Stenosarchaea group</taxon>
        <taxon>Methanomicrobia</taxon>
        <taxon>Methanosarcinales</taxon>
        <taxon>ANME-2 cluster</taxon>
        <taxon>Candidatus Methanoperedentaceae</taxon>
        <taxon>Candidatus Methanoperedens</taxon>
    </lineage>
</organism>